<feature type="transmembrane region" description="Helical" evidence="1">
    <location>
        <begin position="340"/>
        <end position="359"/>
    </location>
</feature>
<name>A0A7W7MRJ8_9ACTN</name>
<feature type="transmembrane region" description="Helical" evidence="1">
    <location>
        <begin position="249"/>
        <end position="269"/>
    </location>
</feature>
<proteinExistence type="predicted"/>
<feature type="transmembrane region" description="Helical" evidence="1">
    <location>
        <begin position="308"/>
        <end position="328"/>
    </location>
</feature>
<feature type="transmembrane region" description="Helical" evidence="1">
    <location>
        <begin position="379"/>
        <end position="397"/>
    </location>
</feature>
<accession>A0A7W7MRJ8</accession>
<protein>
    <submittedName>
        <fullName evidence="3">Peptidoglycan/LPS O-acetylase OafA/YrhL</fullName>
    </submittedName>
</protein>
<keyword evidence="4" id="KW-1185">Reference proteome</keyword>
<feature type="transmembrane region" description="Helical" evidence="1">
    <location>
        <begin position="276"/>
        <end position="296"/>
    </location>
</feature>
<dbReference type="EMBL" id="JACHNH010000001">
    <property type="protein sequence ID" value="MBB4763822.1"/>
    <property type="molecule type" value="Genomic_DNA"/>
</dbReference>
<organism evidence="3 4">
    <name type="scientific">Actinoplanes digitatis</name>
    <dbReference type="NCBI Taxonomy" id="1868"/>
    <lineage>
        <taxon>Bacteria</taxon>
        <taxon>Bacillati</taxon>
        <taxon>Actinomycetota</taxon>
        <taxon>Actinomycetes</taxon>
        <taxon>Micromonosporales</taxon>
        <taxon>Micromonosporaceae</taxon>
        <taxon>Actinoplanes</taxon>
    </lineage>
</organism>
<keyword evidence="1" id="KW-1133">Transmembrane helix</keyword>
<feature type="domain" description="Acyltransferase 3" evidence="2">
    <location>
        <begin position="24"/>
        <end position="394"/>
    </location>
</feature>
<reference evidence="3 4" key="1">
    <citation type="submission" date="2020-08" db="EMBL/GenBank/DDBJ databases">
        <title>Sequencing the genomes of 1000 actinobacteria strains.</title>
        <authorList>
            <person name="Klenk H.-P."/>
        </authorList>
    </citation>
    <scope>NUCLEOTIDE SEQUENCE [LARGE SCALE GENOMIC DNA]</scope>
    <source>
        <strain evidence="3 4">DSM 43149</strain>
    </source>
</reference>
<evidence type="ECO:0000256" key="1">
    <source>
        <dbReference type="SAM" id="Phobius"/>
    </source>
</evidence>
<feature type="transmembrane region" description="Helical" evidence="1">
    <location>
        <begin position="177"/>
        <end position="194"/>
    </location>
</feature>
<feature type="transmembrane region" description="Helical" evidence="1">
    <location>
        <begin position="57"/>
        <end position="76"/>
    </location>
</feature>
<keyword evidence="1" id="KW-0812">Transmembrane</keyword>
<keyword evidence="1" id="KW-0472">Membrane</keyword>
<dbReference type="GO" id="GO:0016747">
    <property type="term" value="F:acyltransferase activity, transferring groups other than amino-acyl groups"/>
    <property type="evidence" value="ECO:0007669"/>
    <property type="project" value="InterPro"/>
</dbReference>
<feature type="transmembrane region" description="Helical" evidence="1">
    <location>
        <begin position="224"/>
        <end position="243"/>
    </location>
</feature>
<dbReference type="InterPro" id="IPR002656">
    <property type="entry name" value="Acyl_transf_3_dom"/>
</dbReference>
<dbReference type="RefSeq" id="WP_184995078.1">
    <property type="nucleotide sequence ID" value="NZ_BOMK01000041.1"/>
</dbReference>
<dbReference type="PANTHER" id="PTHR23028">
    <property type="entry name" value="ACETYLTRANSFERASE"/>
    <property type="match status" value="1"/>
</dbReference>
<comment type="caution">
    <text evidence="3">The sequence shown here is derived from an EMBL/GenBank/DDBJ whole genome shotgun (WGS) entry which is preliminary data.</text>
</comment>
<evidence type="ECO:0000313" key="4">
    <source>
        <dbReference type="Proteomes" id="UP000578112"/>
    </source>
</evidence>
<evidence type="ECO:0000259" key="2">
    <source>
        <dbReference type="Pfam" id="PF01757"/>
    </source>
</evidence>
<dbReference type="InterPro" id="IPR050879">
    <property type="entry name" value="Acyltransferase_3"/>
</dbReference>
<evidence type="ECO:0000313" key="3">
    <source>
        <dbReference type="EMBL" id="MBB4763822.1"/>
    </source>
</evidence>
<dbReference type="GO" id="GO:0000271">
    <property type="term" value="P:polysaccharide biosynthetic process"/>
    <property type="evidence" value="ECO:0007669"/>
    <property type="project" value="TreeGrafter"/>
</dbReference>
<dbReference type="Proteomes" id="UP000578112">
    <property type="component" value="Unassembled WGS sequence"/>
</dbReference>
<feature type="transmembrane region" description="Helical" evidence="1">
    <location>
        <begin position="24"/>
        <end position="42"/>
    </location>
</feature>
<feature type="transmembrane region" description="Helical" evidence="1">
    <location>
        <begin position="150"/>
        <end position="170"/>
    </location>
</feature>
<gene>
    <name evidence="3" type="ORF">BJ971_004378</name>
</gene>
<feature type="transmembrane region" description="Helical" evidence="1">
    <location>
        <begin position="97"/>
        <end position="117"/>
    </location>
</feature>
<dbReference type="Pfam" id="PF01757">
    <property type="entry name" value="Acyl_transf_3"/>
    <property type="match status" value="1"/>
</dbReference>
<feature type="transmembrane region" description="Helical" evidence="1">
    <location>
        <begin position="200"/>
        <end position="219"/>
    </location>
</feature>
<dbReference type="AlphaFoldDB" id="A0A7W7MRJ8"/>
<dbReference type="GO" id="GO:0016020">
    <property type="term" value="C:membrane"/>
    <property type="evidence" value="ECO:0007669"/>
    <property type="project" value="TreeGrafter"/>
</dbReference>
<dbReference type="PANTHER" id="PTHR23028:SF53">
    <property type="entry name" value="ACYL_TRANSF_3 DOMAIN-CONTAINING PROTEIN"/>
    <property type="match status" value="1"/>
</dbReference>
<sequence length="425" mass="45018">MLDTAPAVHARPAPAPGAGAERMAWLDGLRAVAVLLVVYAHLSRYLFRGVRGFTGEWLHAGTAGVMLFFLVSGYIIPASLERHGSIRSFWVSRIARLLPLYLVVTVLALCLAAFGLVPMDRDLVAHPATAALAHLTMLPHLLGVPLVTPVFWTLTYEMAFYLLVSALFALRLHRGGGAVAVLLAAVSVAAVPLAPALLPATPVTVAVALGLAAGLPAVASGRRWAVAVGALLLAAIAVTLLAANQDPAHVWDGLLIVAVMFVGTTIHRAQHGQTGWWRAGAVAAAVGAALIITWYAQLDALGAPTATYRTRAIVTLLVFGGLFALGLLARDGRTPRPLAWLGRISYSVYLVHFVLLQLLSPVLTPLGDRLPVLAEVPVALGYLGLLLGISWLTHRFVEVPGQRLGRRGARWMTARWGSDSAATAR</sequence>